<dbReference type="OrthoDB" id="3755880at2759"/>
<keyword evidence="3" id="KW-1185">Reference proteome</keyword>
<gene>
    <name evidence="2" type="ORF">K458DRAFT_400176</name>
</gene>
<dbReference type="EMBL" id="MU005572">
    <property type="protein sequence ID" value="KAF2689413.1"/>
    <property type="molecule type" value="Genomic_DNA"/>
</dbReference>
<protein>
    <submittedName>
        <fullName evidence="2">Uncharacterized protein</fullName>
    </submittedName>
</protein>
<proteinExistence type="predicted"/>
<evidence type="ECO:0000313" key="3">
    <source>
        <dbReference type="Proteomes" id="UP000799291"/>
    </source>
</evidence>
<feature type="region of interest" description="Disordered" evidence="1">
    <location>
        <begin position="1"/>
        <end position="31"/>
    </location>
</feature>
<organism evidence="2 3">
    <name type="scientific">Lentithecium fluviatile CBS 122367</name>
    <dbReference type="NCBI Taxonomy" id="1168545"/>
    <lineage>
        <taxon>Eukaryota</taxon>
        <taxon>Fungi</taxon>
        <taxon>Dikarya</taxon>
        <taxon>Ascomycota</taxon>
        <taxon>Pezizomycotina</taxon>
        <taxon>Dothideomycetes</taxon>
        <taxon>Pleosporomycetidae</taxon>
        <taxon>Pleosporales</taxon>
        <taxon>Massarineae</taxon>
        <taxon>Lentitheciaceae</taxon>
        <taxon>Lentithecium</taxon>
    </lineage>
</organism>
<dbReference type="Proteomes" id="UP000799291">
    <property type="component" value="Unassembled WGS sequence"/>
</dbReference>
<evidence type="ECO:0000313" key="2">
    <source>
        <dbReference type="EMBL" id="KAF2689413.1"/>
    </source>
</evidence>
<name>A0A6G1JGZ2_9PLEO</name>
<accession>A0A6G1JGZ2</accession>
<dbReference type="AlphaFoldDB" id="A0A6G1JGZ2"/>
<evidence type="ECO:0000256" key="1">
    <source>
        <dbReference type="SAM" id="MobiDB-lite"/>
    </source>
</evidence>
<sequence length="275" mass="30503">MCPLTANPLRLSPPDMLVTPPTPSPRSRAGPNAMYNLPHASTSSARIISPIILIPGHDPLCTTLTPQQLSELLPTLHIYIVPSQPSLAILPAAGISCIGLRKALLWREADIQGPGEVLESNLSELVQIFQALTFLGNKSTSRNLWPLGKMIMSEINNGLSLTEYQDLWALRYLPFTEAFIKAIVKRLALMESGLAKWSEHPSFQWMRDNDAVFARKVDVAIWILRWVYESGNLTQKVQRACAELEGAQKRAARMEKHGGGSAVQKFKARLETVQE</sequence>
<reference evidence="2" key="1">
    <citation type="journal article" date="2020" name="Stud. Mycol.">
        <title>101 Dothideomycetes genomes: a test case for predicting lifestyles and emergence of pathogens.</title>
        <authorList>
            <person name="Haridas S."/>
            <person name="Albert R."/>
            <person name="Binder M."/>
            <person name="Bloem J."/>
            <person name="Labutti K."/>
            <person name="Salamov A."/>
            <person name="Andreopoulos B."/>
            <person name="Baker S."/>
            <person name="Barry K."/>
            <person name="Bills G."/>
            <person name="Bluhm B."/>
            <person name="Cannon C."/>
            <person name="Castanera R."/>
            <person name="Culley D."/>
            <person name="Daum C."/>
            <person name="Ezra D."/>
            <person name="Gonzalez J."/>
            <person name="Henrissat B."/>
            <person name="Kuo A."/>
            <person name="Liang C."/>
            <person name="Lipzen A."/>
            <person name="Lutzoni F."/>
            <person name="Magnuson J."/>
            <person name="Mondo S."/>
            <person name="Nolan M."/>
            <person name="Ohm R."/>
            <person name="Pangilinan J."/>
            <person name="Park H.-J."/>
            <person name="Ramirez L."/>
            <person name="Alfaro M."/>
            <person name="Sun H."/>
            <person name="Tritt A."/>
            <person name="Yoshinaga Y."/>
            <person name="Zwiers L.-H."/>
            <person name="Turgeon B."/>
            <person name="Goodwin S."/>
            <person name="Spatafora J."/>
            <person name="Crous P."/>
            <person name="Grigoriev I."/>
        </authorList>
    </citation>
    <scope>NUCLEOTIDE SEQUENCE</scope>
    <source>
        <strain evidence="2">CBS 122367</strain>
    </source>
</reference>